<proteinExistence type="predicted"/>
<feature type="compositionally biased region" description="Polar residues" evidence="1">
    <location>
        <begin position="1"/>
        <end position="35"/>
    </location>
</feature>
<gene>
    <name evidence="2" type="ORF">JAAARDRAFT_675052</name>
</gene>
<evidence type="ECO:0000313" key="2">
    <source>
        <dbReference type="EMBL" id="KDQ58628.1"/>
    </source>
</evidence>
<feature type="compositionally biased region" description="Gly residues" evidence="1">
    <location>
        <begin position="44"/>
        <end position="66"/>
    </location>
</feature>
<dbReference type="HOGENOM" id="CLU_1115899_0_0_1"/>
<feature type="compositionally biased region" description="Low complexity" evidence="1">
    <location>
        <begin position="147"/>
        <end position="191"/>
    </location>
</feature>
<dbReference type="Proteomes" id="UP000027265">
    <property type="component" value="Unassembled WGS sequence"/>
</dbReference>
<dbReference type="AlphaFoldDB" id="A0A067PUX8"/>
<dbReference type="STRING" id="933084.A0A067PUX8"/>
<evidence type="ECO:0000256" key="1">
    <source>
        <dbReference type="SAM" id="MobiDB-lite"/>
    </source>
</evidence>
<evidence type="ECO:0000313" key="3">
    <source>
        <dbReference type="Proteomes" id="UP000027265"/>
    </source>
</evidence>
<name>A0A067PUX8_9AGAM</name>
<dbReference type="EMBL" id="KL197717">
    <property type="protein sequence ID" value="KDQ58628.1"/>
    <property type="molecule type" value="Genomic_DNA"/>
</dbReference>
<keyword evidence="3" id="KW-1185">Reference proteome</keyword>
<dbReference type="InParanoid" id="A0A067PUX8"/>
<feature type="compositionally biased region" description="Polar residues" evidence="1">
    <location>
        <begin position="132"/>
        <end position="145"/>
    </location>
</feature>
<organism evidence="2 3">
    <name type="scientific">Jaapia argillacea MUCL 33604</name>
    <dbReference type="NCBI Taxonomy" id="933084"/>
    <lineage>
        <taxon>Eukaryota</taxon>
        <taxon>Fungi</taxon>
        <taxon>Dikarya</taxon>
        <taxon>Basidiomycota</taxon>
        <taxon>Agaricomycotina</taxon>
        <taxon>Agaricomycetes</taxon>
        <taxon>Agaricomycetidae</taxon>
        <taxon>Jaapiales</taxon>
        <taxon>Jaapiaceae</taxon>
        <taxon>Jaapia</taxon>
    </lineage>
</organism>
<reference evidence="3" key="1">
    <citation type="journal article" date="2014" name="Proc. Natl. Acad. Sci. U.S.A.">
        <title>Extensive sampling of basidiomycete genomes demonstrates inadequacy of the white-rot/brown-rot paradigm for wood decay fungi.</title>
        <authorList>
            <person name="Riley R."/>
            <person name="Salamov A.A."/>
            <person name="Brown D.W."/>
            <person name="Nagy L.G."/>
            <person name="Floudas D."/>
            <person name="Held B.W."/>
            <person name="Levasseur A."/>
            <person name="Lombard V."/>
            <person name="Morin E."/>
            <person name="Otillar R."/>
            <person name="Lindquist E.A."/>
            <person name="Sun H."/>
            <person name="LaButti K.M."/>
            <person name="Schmutz J."/>
            <person name="Jabbour D."/>
            <person name="Luo H."/>
            <person name="Baker S.E."/>
            <person name="Pisabarro A.G."/>
            <person name="Walton J.D."/>
            <person name="Blanchette R.A."/>
            <person name="Henrissat B."/>
            <person name="Martin F."/>
            <person name="Cullen D."/>
            <person name="Hibbett D.S."/>
            <person name="Grigoriev I.V."/>
        </authorList>
    </citation>
    <scope>NUCLEOTIDE SEQUENCE [LARGE SCALE GENOMIC DNA]</scope>
    <source>
        <strain evidence="3">MUCL 33604</strain>
    </source>
</reference>
<accession>A0A067PUX8</accession>
<sequence>MNVAQQVPGNTQQAPGNAQRAPTNATQQVPLNVNKPQPARPPNGGAGMRGIGVVFGGGGMGEGSVSGGRYTTSPTRLGFATTATAGPTSSFANPASPTKSSFANPASPTKSAFANPTSPTKTSFGGPIAAYTTPTKPFASSQPNARPSYSSYSSYSSTSSRSSSPSKSRPSSPSKSISSSSSRPSSPTKTSWLPPARGSRRVLGMFGLRAVADGFTLFGTQITMPQHGLVAHAHHRPLFGSTYEGLRHK</sequence>
<feature type="compositionally biased region" description="Polar residues" evidence="1">
    <location>
        <begin position="69"/>
        <end position="123"/>
    </location>
</feature>
<feature type="region of interest" description="Disordered" evidence="1">
    <location>
        <begin position="1"/>
        <end position="197"/>
    </location>
</feature>
<protein>
    <submittedName>
        <fullName evidence="2">Uncharacterized protein</fullName>
    </submittedName>
</protein>